<feature type="compositionally biased region" description="Basic and acidic residues" evidence="5">
    <location>
        <begin position="7"/>
        <end position="18"/>
    </location>
</feature>
<keyword evidence="2 4" id="KW-0863">Zinc-finger</keyword>
<keyword evidence="3" id="KW-0862">Zinc</keyword>
<reference evidence="7 8" key="1">
    <citation type="journal article" date="2018" name="Science">
        <title>The opium poppy genome and morphinan production.</title>
        <authorList>
            <person name="Guo L."/>
            <person name="Winzer T."/>
            <person name="Yang X."/>
            <person name="Li Y."/>
            <person name="Ning Z."/>
            <person name="He Z."/>
            <person name="Teodor R."/>
            <person name="Lu Y."/>
            <person name="Bowser T.A."/>
            <person name="Graham I.A."/>
            <person name="Ye K."/>
        </authorList>
    </citation>
    <scope>NUCLEOTIDE SEQUENCE [LARGE SCALE GENOMIC DNA]</scope>
    <source>
        <strain evidence="8">cv. HN1</strain>
        <tissue evidence="7">Leaves</tissue>
    </source>
</reference>
<evidence type="ECO:0000313" key="8">
    <source>
        <dbReference type="Proteomes" id="UP000316621"/>
    </source>
</evidence>
<feature type="domain" description="RING-type" evidence="6">
    <location>
        <begin position="29"/>
        <end position="78"/>
    </location>
</feature>
<dbReference type="OMA" id="CICQWVK"/>
<dbReference type="Gene3D" id="3.30.40.10">
    <property type="entry name" value="Zinc/RING finger domain, C3HC4 (zinc finger)"/>
    <property type="match status" value="1"/>
</dbReference>
<dbReference type="AlphaFoldDB" id="A0A4Y7KYA2"/>
<dbReference type="GO" id="GO:0008270">
    <property type="term" value="F:zinc ion binding"/>
    <property type="evidence" value="ECO:0007669"/>
    <property type="project" value="UniProtKB-KW"/>
</dbReference>
<dbReference type="PANTHER" id="PTHR47692">
    <property type="entry name" value="RING/U-BOX SUPERFAMILY PROTEIN"/>
    <property type="match status" value="1"/>
</dbReference>
<dbReference type="PANTHER" id="PTHR47692:SF2">
    <property type="entry name" value="ZINC FINGER RING-TYPE DOMAIN CONTAINING PROTEIN"/>
    <property type="match status" value="1"/>
</dbReference>
<dbReference type="Proteomes" id="UP000316621">
    <property type="component" value="Chromosome 9"/>
</dbReference>
<sequence>MAETEDAAEKANMNDEGRSSSTSKDFDPCPICLGSFLQEAYLDRCFHKFCYKCILNWSIYISRLSSKSQSTLTCPLCKGINYSIVYGYDGTSFQQHYINQDPPKQSIFFSKAHRFRLQSYYREPGTIYDKFSIPKYWKHRRYLQLNKWLQSWLKREIQALTQEEDVDIIVHHILVDIIVHHILGVIESFVRLSERECSSDITPYQKRQEFKALISDAAKPFLTGRTEHFVNEVELFICSGLNMEAYDEVYLESLSSVTPSVSEVGEERNHGKTENIPYLHFFDVDSDAE</sequence>
<proteinExistence type="predicted"/>
<dbReference type="Gramene" id="RZC77168">
    <property type="protein sequence ID" value="RZC77168"/>
    <property type="gene ID" value="C5167_001364"/>
</dbReference>
<dbReference type="InterPro" id="IPR018957">
    <property type="entry name" value="Znf_C3HC4_RING-type"/>
</dbReference>
<evidence type="ECO:0000256" key="3">
    <source>
        <dbReference type="ARBA" id="ARBA00022833"/>
    </source>
</evidence>
<gene>
    <name evidence="7" type="ORF">C5167_001364</name>
</gene>
<dbReference type="EMBL" id="CM010723">
    <property type="protein sequence ID" value="RZC77168.1"/>
    <property type="molecule type" value="Genomic_DNA"/>
</dbReference>
<name>A0A4Y7KYA2_PAPSO</name>
<protein>
    <recommendedName>
        <fullName evidence="6">RING-type domain-containing protein</fullName>
    </recommendedName>
</protein>
<evidence type="ECO:0000259" key="6">
    <source>
        <dbReference type="PROSITE" id="PS50089"/>
    </source>
</evidence>
<dbReference type="OrthoDB" id="21204at2759"/>
<evidence type="ECO:0000313" key="7">
    <source>
        <dbReference type="EMBL" id="RZC77168.1"/>
    </source>
</evidence>
<feature type="region of interest" description="Disordered" evidence="5">
    <location>
        <begin position="1"/>
        <end position="24"/>
    </location>
</feature>
<organism evidence="7 8">
    <name type="scientific">Papaver somniferum</name>
    <name type="common">Opium poppy</name>
    <dbReference type="NCBI Taxonomy" id="3469"/>
    <lineage>
        <taxon>Eukaryota</taxon>
        <taxon>Viridiplantae</taxon>
        <taxon>Streptophyta</taxon>
        <taxon>Embryophyta</taxon>
        <taxon>Tracheophyta</taxon>
        <taxon>Spermatophyta</taxon>
        <taxon>Magnoliopsida</taxon>
        <taxon>Ranunculales</taxon>
        <taxon>Papaveraceae</taxon>
        <taxon>Papaveroideae</taxon>
        <taxon>Papaver</taxon>
    </lineage>
</organism>
<dbReference type="PROSITE" id="PS50089">
    <property type="entry name" value="ZF_RING_2"/>
    <property type="match status" value="1"/>
</dbReference>
<keyword evidence="1" id="KW-0479">Metal-binding</keyword>
<evidence type="ECO:0000256" key="1">
    <source>
        <dbReference type="ARBA" id="ARBA00022723"/>
    </source>
</evidence>
<dbReference type="PROSITE" id="PS00518">
    <property type="entry name" value="ZF_RING_1"/>
    <property type="match status" value="1"/>
</dbReference>
<dbReference type="SUPFAM" id="SSF57850">
    <property type="entry name" value="RING/U-box"/>
    <property type="match status" value="1"/>
</dbReference>
<dbReference type="SMART" id="SM00184">
    <property type="entry name" value="RING"/>
    <property type="match status" value="1"/>
</dbReference>
<evidence type="ECO:0000256" key="2">
    <source>
        <dbReference type="ARBA" id="ARBA00022771"/>
    </source>
</evidence>
<dbReference type="InterPro" id="IPR013083">
    <property type="entry name" value="Znf_RING/FYVE/PHD"/>
</dbReference>
<dbReference type="InterPro" id="IPR001841">
    <property type="entry name" value="Znf_RING"/>
</dbReference>
<dbReference type="InterPro" id="IPR017907">
    <property type="entry name" value="Znf_RING_CS"/>
</dbReference>
<evidence type="ECO:0000256" key="4">
    <source>
        <dbReference type="PROSITE-ProRule" id="PRU00175"/>
    </source>
</evidence>
<dbReference type="Pfam" id="PF00097">
    <property type="entry name" value="zf-C3HC4"/>
    <property type="match status" value="1"/>
</dbReference>
<accession>A0A4Y7KYA2</accession>
<keyword evidence="8" id="KW-1185">Reference proteome</keyword>
<evidence type="ECO:0000256" key="5">
    <source>
        <dbReference type="SAM" id="MobiDB-lite"/>
    </source>
</evidence>